<evidence type="ECO:0000313" key="17">
    <source>
        <dbReference type="Proteomes" id="UP000097894"/>
    </source>
</evidence>
<keyword evidence="6 13" id="KW-1145">T=7 icosahedral capsid protein</keyword>
<keyword evidence="3 12" id="KW-0945">Host-virus interaction</keyword>
<evidence type="ECO:0000256" key="8">
    <source>
        <dbReference type="ARBA" id="ARBA00022890"/>
    </source>
</evidence>
<organism evidence="15 18">
    <name type="scientific">Human papillomavirus 73</name>
    <dbReference type="NCBI Taxonomy" id="51033"/>
    <lineage>
        <taxon>Viruses</taxon>
        <taxon>Monodnaviria</taxon>
        <taxon>Shotokuvirae</taxon>
        <taxon>Cossaviricota</taxon>
        <taxon>Papovaviricetes</taxon>
        <taxon>Zurhausenvirales</taxon>
        <taxon>Papillomaviridae</taxon>
        <taxon>Firstpapillomavirinae</taxon>
        <taxon>Alphapapillomavirus</taxon>
        <taxon>Alphapapillomavirus 11</taxon>
    </lineage>
</organism>
<evidence type="ECO:0000256" key="12">
    <source>
        <dbReference type="HAMAP-Rule" id="MF_04002"/>
    </source>
</evidence>
<dbReference type="EMBL" id="KF436836">
    <property type="protein sequence ID" value="ALJ32650.1"/>
    <property type="molecule type" value="Genomic_DNA"/>
</dbReference>
<name>A0A0P0E402_HPV73</name>
<protein>
    <recommendedName>
        <fullName evidence="12 13">Major capsid protein L1</fullName>
    </recommendedName>
</protein>
<organismHost>
    <name type="scientific">Homo sapiens</name>
    <name type="common">Human</name>
    <dbReference type="NCBI Taxonomy" id="9606"/>
</organismHost>
<dbReference type="PRINTS" id="PR00865">
    <property type="entry name" value="HPVCAPSIDL1"/>
</dbReference>
<dbReference type="GO" id="GO:0039620">
    <property type="term" value="C:T=7 icosahedral viral capsid"/>
    <property type="evidence" value="ECO:0007669"/>
    <property type="project" value="UniProtKB-UniRule"/>
</dbReference>
<dbReference type="Gene3D" id="2.60.175.20">
    <property type="entry name" value="Major capsid L1 (late) superfamily, Papillomavirus"/>
    <property type="match status" value="2"/>
</dbReference>
<evidence type="ECO:0000313" key="18">
    <source>
        <dbReference type="Proteomes" id="UP000145843"/>
    </source>
</evidence>
<comment type="subcellular location">
    <subcellularLocation>
        <location evidence="12">Virion</location>
    </subcellularLocation>
    <subcellularLocation>
        <location evidence="12">Host nucleus</location>
    </subcellularLocation>
</comment>
<dbReference type="GO" id="GO:0019062">
    <property type="term" value="P:virion attachment to host cell"/>
    <property type="evidence" value="ECO:0007669"/>
    <property type="project" value="UniProtKB-UniRule"/>
</dbReference>
<keyword evidence="8 12" id="KW-1164">Virus endocytosis by host</keyword>
<dbReference type="EMBL" id="KF436835">
    <property type="protein sequence ID" value="ALJ32642.1"/>
    <property type="molecule type" value="Genomic_DNA"/>
</dbReference>
<evidence type="ECO:0000256" key="6">
    <source>
        <dbReference type="ARBA" id="ARBA00022828"/>
    </source>
</evidence>
<dbReference type="GO" id="GO:0005198">
    <property type="term" value="F:structural molecule activity"/>
    <property type="evidence" value="ECO:0007669"/>
    <property type="project" value="UniProtKB-UniRule"/>
</dbReference>
<dbReference type="InterPro" id="IPR036973">
    <property type="entry name" value="Capsid_L1_sf_Papillomavir"/>
</dbReference>
<evidence type="ECO:0000313" key="15">
    <source>
        <dbReference type="EMBL" id="ALJ32642.1"/>
    </source>
</evidence>
<keyword evidence="1 12" id="KW-0167">Capsid protein</keyword>
<evidence type="ECO:0000256" key="10">
    <source>
        <dbReference type="ARBA" id="ARBA00023157"/>
    </source>
</evidence>
<feature type="disulfide bond" description="Interchain (with Cys-428)" evidence="12">
    <location>
        <position position="173"/>
    </location>
</feature>
<comment type="subunit">
    <text evidence="12">Self-assembles into homopentamers. The capsid has an icosahedral symmetry and consists of 72 capsomers, with each capsomer being a pentamer of L1. Interacts with the minor capsid protein L2; this interaction is necessary for viral genome encapsidation. Interacts with protein E2; this interaction enhances E2-dependent replication and transcription activation.</text>
</comment>
<dbReference type="GO" id="GO:0042025">
    <property type="term" value="C:host cell nucleus"/>
    <property type="evidence" value="ECO:0007669"/>
    <property type="project" value="UniProtKB-SubCell"/>
</dbReference>
<keyword evidence="2 12" id="KW-1048">Host nucleus</keyword>
<accession>A0A0P0E402</accession>
<keyword evidence="5 12" id="KW-1161">Viral attachment to host cell</keyword>
<feature type="region of interest" description="Disordered" evidence="14">
    <location>
        <begin position="478"/>
        <end position="503"/>
    </location>
</feature>
<evidence type="ECO:0000256" key="11">
    <source>
        <dbReference type="ARBA" id="ARBA00023296"/>
    </source>
</evidence>
<dbReference type="InterPro" id="IPR011222">
    <property type="entry name" value="dsDNA_vir_gr_I_capsid"/>
</dbReference>
<evidence type="ECO:0000256" key="13">
    <source>
        <dbReference type="RuleBase" id="RU361248"/>
    </source>
</evidence>
<dbReference type="Proteomes" id="UP000145843">
    <property type="component" value="Genome"/>
</dbReference>
<evidence type="ECO:0000256" key="14">
    <source>
        <dbReference type="SAM" id="MobiDB-lite"/>
    </source>
</evidence>
<gene>
    <name evidence="12 13 15" type="primary">L1</name>
</gene>
<sequence length="503" mass="56436">MWRPTDAKVYLPPVSVSKVVSTDEYVTRTNIYYYAGSTRLLAVGHPYFPIKDSQKRKTIVPKVSGLQYRVFRLRLPDPNKFGFPDASFYNPDKERLVWACSGVEVGRGQPLGIGTSGNPFMNKLDDTENAPKYIAGQNTDGRECMSVDYKQTQLCILGCRPPLGEHWGPGTPCTSQTVNTGDCPPLELKNTPIQDGDMIDVGFGAMDFKALQANKSDVPIDISNTTCKYPDYLGMAADPYGDSMWFYLRREQMFVRHLFNRAGDTGDKIPDELMIKGTGNTATPSSCVFYPTPSGSMVSSDAQLFNKPYWLQKAQGQNNGICWHNQLFLTVVDTTRSTNFSVCVGTQASSSTTTYANSNFKEYLRHAEEFDLQFVFQLCKISLTTEVMTYIHSMNPTILEEWNFGLTPPPSGTLEETYRYVTSQAISCQRPQPPKETDDPYAKLSFWDVDLKEKFSAELDQFPLGRKFLLQLGMRARPKLQASKRSASATTSATPKKKRAKRI</sequence>
<dbReference type="Pfam" id="PF00500">
    <property type="entry name" value="Late_protein_L1"/>
    <property type="match status" value="1"/>
</dbReference>
<comment type="function">
    <text evidence="12 13">Forms an icosahedral capsid with a T=7 symmetry and a 50 nm diameter. The capsid is composed of 72 pentamers linked to each other by disulfide bonds and associated with L2 proteins. Binds to heparan sulfate proteoglycans on cell surface of basal layer keratinocytes to provide initial virion attachment. This binding mediates a conformational change in the virus capsid that facilitates efficient infection. The virion enters the host cell via endocytosis. During virus trafficking, L1 protein dissociates from the viral DNA and the genomic DNA is released to the host nucleus. The virion assembly takes place within the cell nucleus. Encapsulates the genomic DNA together with protein L2.</text>
</comment>
<feature type="disulfide bond" description="Interchain (with Cys-173)" evidence="12">
    <location>
        <position position="428"/>
    </location>
</feature>
<comment type="similarity">
    <text evidence="12 13">Belongs to the papillomaviridae L1 protein family.</text>
</comment>
<dbReference type="SUPFAM" id="SSF88648">
    <property type="entry name" value="Group I dsDNA viruses"/>
    <property type="match status" value="1"/>
</dbReference>
<dbReference type="HAMAP" id="MF_04002">
    <property type="entry name" value="PPV_L1"/>
    <property type="match status" value="1"/>
</dbReference>
<proteinExistence type="inferred from homology"/>
<evidence type="ECO:0000313" key="16">
    <source>
        <dbReference type="EMBL" id="ALJ32650.1"/>
    </source>
</evidence>
<keyword evidence="11 12" id="KW-1160">Virus entry into host cell</keyword>
<keyword evidence="7 12" id="KW-0946">Virion</keyword>
<evidence type="ECO:0000256" key="9">
    <source>
        <dbReference type="ARBA" id="ARBA00022921"/>
    </source>
</evidence>
<dbReference type="GO" id="GO:0075509">
    <property type="term" value="P:endocytosis involved in viral entry into host cell"/>
    <property type="evidence" value="ECO:0007669"/>
    <property type="project" value="UniProtKB-KW"/>
</dbReference>
<reference evidence="17 18" key="1">
    <citation type="journal article" date="2013" name="Virology">
        <title>Human papillomavirus genome variants.</title>
        <authorList>
            <person name="Burk R.D."/>
            <person name="Harari A."/>
            <person name="Chen Z."/>
        </authorList>
    </citation>
    <scope>NUCLEOTIDE SEQUENCE [LARGE SCALE GENOMIC DNA]</scope>
    <source>
        <strain evidence="15">QV00666</strain>
        <strain evidence="16">QV29446</strain>
    </source>
</reference>
<evidence type="ECO:0000256" key="7">
    <source>
        <dbReference type="ARBA" id="ARBA00022844"/>
    </source>
</evidence>
<evidence type="ECO:0000256" key="5">
    <source>
        <dbReference type="ARBA" id="ARBA00022804"/>
    </source>
</evidence>
<keyword evidence="9 12" id="KW-0426">Late protein</keyword>
<keyword evidence="10 12" id="KW-1015">Disulfide bond</keyword>
<evidence type="ECO:0000256" key="3">
    <source>
        <dbReference type="ARBA" id="ARBA00022581"/>
    </source>
</evidence>
<evidence type="ECO:0000256" key="1">
    <source>
        <dbReference type="ARBA" id="ARBA00022561"/>
    </source>
</evidence>
<dbReference type="InterPro" id="IPR002210">
    <property type="entry name" value="Capsid_L1_Papillomavir"/>
</dbReference>
<dbReference type="Proteomes" id="UP000097894">
    <property type="component" value="Genome"/>
</dbReference>
<evidence type="ECO:0000256" key="2">
    <source>
        <dbReference type="ARBA" id="ARBA00022562"/>
    </source>
</evidence>
<keyword evidence="4 12" id="KW-1162">Viral penetration into host cytoplasm</keyword>
<evidence type="ECO:0000256" key="4">
    <source>
        <dbReference type="ARBA" id="ARBA00022595"/>
    </source>
</evidence>
<feature type="compositionally biased region" description="Low complexity" evidence="14">
    <location>
        <begin position="483"/>
        <end position="494"/>
    </location>
</feature>